<name>A0ABU4WIR9_9BACT</name>
<evidence type="ECO:0000313" key="3">
    <source>
        <dbReference type="Proteomes" id="UP001275932"/>
    </source>
</evidence>
<gene>
    <name evidence="2" type="ORF">MOX91_07975</name>
</gene>
<dbReference type="Proteomes" id="UP001275932">
    <property type="component" value="Unassembled WGS sequence"/>
</dbReference>
<evidence type="ECO:0008006" key="4">
    <source>
        <dbReference type="Google" id="ProtNLM"/>
    </source>
</evidence>
<accession>A0ABU4WIR9</accession>
<dbReference type="EMBL" id="JALBUT010000009">
    <property type="protein sequence ID" value="MDX8416109.1"/>
    <property type="molecule type" value="Genomic_DNA"/>
</dbReference>
<evidence type="ECO:0000256" key="1">
    <source>
        <dbReference type="SAM" id="MobiDB-lite"/>
    </source>
</evidence>
<proteinExistence type="predicted"/>
<sequence>MALTPEARGEIVEEARSRALREIGKPAAELNGEEKRALGKLATNHALEMLKEAHDFKLRLADLDPEAFSFEKVFANDLQGAPYAQNVEESNNNEAEIDDANLEEEGATEAGVQGIEEDVPSLDWFIELARNSEKNAITYPSVVIGGKKYAVGYFDSKGNRLDTAYEYNGDYGVMVYWRNENGKAERKFIPFNPFRDQRESETSEDWNSNVDYNGKVLRDAVLMDREQENGLNIQKGFSEGELTQRFNKPPKKGKIAQKLLDRISEFLEEIRGRFLNEEQRGVLDVVRGDKKYYHLRADDLGNVISFLRSSRERNGVNHILLKHYGKNSQMGYVSAEEILNIGNIIRNGEVNIVSDFKREYTMRDPKDKNRILTVVVTKSQKKKQPDFVYTFYSNKKEAEENAGAVARRDTSLPSYISSADSEQSENFSENQEKNAKYSKNFAESGESAALGDENGIPQGDKSKPLVFKPILRPNLPLPKSATTKGEVAGIGDIRRWAMDAMGININLEADAGAGYLGVYKPDSDTINLRSENINSPGVLLIPSSLAVAVSTRITLIVLRRF</sequence>
<dbReference type="RefSeq" id="WP_370397562.1">
    <property type="nucleotide sequence ID" value="NZ_JALBUT010000009.1"/>
</dbReference>
<organism evidence="2 3">
    <name type="scientific">Intestinicryptomonas porci</name>
    <dbReference type="NCBI Taxonomy" id="2926320"/>
    <lineage>
        <taxon>Bacteria</taxon>
        <taxon>Pseudomonadati</taxon>
        <taxon>Verrucomicrobiota</taxon>
        <taxon>Opitutia</taxon>
        <taxon>Opitutales</taxon>
        <taxon>Intestinicryptomonaceae</taxon>
        <taxon>Intestinicryptomonas</taxon>
    </lineage>
</organism>
<reference evidence="2 3" key="1">
    <citation type="submission" date="2022-03" db="EMBL/GenBank/DDBJ databases">
        <title>Novel taxa within the pig intestine.</title>
        <authorList>
            <person name="Wylensek D."/>
            <person name="Bishof K."/>
            <person name="Afrizal A."/>
            <person name="Clavel T."/>
        </authorList>
    </citation>
    <scope>NUCLEOTIDE SEQUENCE [LARGE SCALE GENOMIC DNA]</scope>
    <source>
        <strain evidence="2 3">CLA-KB-P66</strain>
    </source>
</reference>
<feature type="region of interest" description="Disordered" evidence="1">
    <location>
        <begin position="416"/>
        <end position="438"/>
    </location>
</feature>
<comment type="caution">
    <text evidence="2">The sequence shown here is derived from an EMBL/GenBank/DDBJ whole genome shotgun (WGS) entry which is preliminary data.</text>
</comment>
<evidence type="ECO:0000313" key="2">
    <source>
        <dbReference type="EMBL" id="MDX8416109.1"/>
    </source>
</evidence>
<keyword evidence="3" id="KW-1185">Reference proteome</keyword>
<protein>
    <recommendedName>
        <fullName evidence="4">Phage-Barnase-EndoU-ColicinE5/D-RelE like nuclease 3 domain-containing protein</fullName>
    </recommendedName>
</protein>